<dbReference type="EMBL" id="JAVAMP010000017">
    <property type="protein sequence ID" value="MDP5276670.1"/>
    <property type="molecule type" value="Genomic_DNA"/>
</dbReference>
<evidence type="ECO:0000256" key="3">
    <source>
        <dbReference type="ARBA" id="ARBA00012925"/>
    </source>
</evidence>
<dbReference type="PROSITE" id="PS00704">
    <property type="entry name" value="PROK_CO2_ANHYDRASE_1"/>
    <property type="match status" value="1"/>
</dbReference>
<reference evidence="8 9" key="1">
    <citation type="submission" date="2023-08" db="EMBL/GenBank/DDBJ databases">
        <authorList>
            <person name="Park J.-S."/>
        </authorList>
    </citation>
    <scope>NUCLEOTIDE SEQUENCE [LARGE SCALE GENOMIC DNA]</scope>
    <source>
        <strain evidence="8 9">2205SS18-9</strain>
    </source>
</reference>
<dbReference type="InterPro" id="IPR015892">
    <property type="entry name" value="Carbonic_anhydrase_CS"/>
</dbReference>
<dbReference type="SUPFAM" id="SSF53056">
    <property type="entry name" value="beta-carbonic anhydrase, cab"/>
    <property type="match status" value="1"/>
</dbReference>
<evidence type="ECO:0000256" key="1">
    <source>
        <dbReference type="ARBA" id="ARBA00001947"/>
    </source>
</evidence>
<keyword evidence="6" id="KW-0456">Lyase</keyword>
<evidence type="ECO:0000313" key="9">
    <source>
        <dbReference type="Proteomes" id="UP001231941"/>
    </source>
</evidence>
<dbReference type="Proteomes" id="UP001231941">
    <property type="component" value="Unassembled WGS sequence"/>
</dbReference>
<keyword evidence="5" id="KW-0862">Zinc</keyword>
<evidence type="ECO:0000256" key="6">
    <source>
        <dbReference type="ARBA" id="ARBA00023239"/>
    </source>
</evidence>
<dbReference type="SMART" id="SM00947">
    <property type="entry name" value="Pro_CA"/>
    <property type="match status" value="1"/>
</dbReference>
<dbReference type="InterPro" id="IPR001765">
    <property type="entry name" value="Carbonic_anhydrase"/>
</dbReference>
<dbReference type="Pfam" id="PF00484">
    <property type="entry name" value="Pro_CA"/>
    <property type="match status" value="1"/>
</dbReference>
<dbReference type="PANTHER" id="PTHR11002:SF76">
    <property type="entry name" value="CARBONIC ANHYDRASE"/>
    <property type="match status" value="1"/>
</dbReference>
<evidence type="ECO:0000256" key="4">
    <source>
        <dbReference type="ARBA" id="ARBA00022723"/>
    </source>
</evidence>
<dbReference type="PANTHER" id="PTHR11002">
    <property type="entry name" value="CARBONIC ANHYDRASE"/>
    <property type="match status" value="1"/>
</dbReference>
<comment type="similarity">
    <text evidence="2">Belongs to the beta-class carbonic anhydrase family.</text>
</comment>
<comment type="cofactor">
    <cofactor evidence="1">
        <name>Zn(2+)</name>
        <dbReference type="ChEBI" id="CHEBI:29105"/>
    </cofactor>
</comment>
<keyword evidence="9" id="KW-1185">Reference proteome</keyword>
<organism evidence="8 9">
    <name type="scientific">Chengkuizengella axinellae</name>
    <dbReference type="NCBI Taxonomy" id="3064388"/>
    <lineage>
        <taxon>Bacteria</taxon>
        <taxon>Bacillati</taxon>
        <taxon>Bacillota</taxon>
        <taxon>Bacilli</taxon>
        <taxon>Bacillales</taxon>
        <taxon>Paenibacillaceae</taxon>
        <taxon>Chengkuizengella</taxon>
    </lineage>
</organism>
<dbReference type="EC" id="4.2.1.1" evidence="3"/>
<dbReference type="InterPro" id="IPR036874">
    <property type="entry name" value="Carbonic_anhydrase_sf"/>
</dbReference>
<protein>
    <recommendedName>
        <fullName evidence="3">carbonic anhydrase</fullName>
        <ecNumber evidence="3">4.2.1.1</ecNumber>
    </recommendedName>
</protein>
<accession>A0ABT9J4V9</accession>
<dbReference type="RefSeq" id="WP_305993979.1">
    <property type="nucleotide sequence ID" value="NZ_JAVAMP010000017.1"/>
</dbReference>
<evidence type="ECO:0000256" key="7">
    <source>
        <dbReference type="ARBA" id="ARBA00048348"/>
    </source>
</evidence>
<proteinExistence type="inferred from homology"/>
<evidence type="ECO:0000256" key="2">
    <source>
        <dbReference type="ARBA" id="ARBA00006217"/>
    </source>
</evidence>
<evidence type="ECO:0000256" key="5">
    <source>
        <dbReference type="ARBA" id="ARBA00022833"/>
    </source>
</evidence>
<dbReference type="Gene3D" id="3.40.1050.10">
    <property type="entry name" value="Carbonic anhydrase"/>
    <property type="match status" value="1"/>
</dbReference>
<name>A0ABT9J4V9_9BACL</name>
<sequence>MKKELNLSKQNEQFILEMKKQDPIFFSNLSQGQSPEYFVLACSDSRVSPSITANMPLGHFFVHRNVANQVVESDDSFSAGLYYALKHLQIKKIIIEGHTNCGGIDAACKTRQQYGQKQELDQKSKDSQTAEEGIMTWISEIQKNLHVQQQCKDLTNFELVKLNVLNQIENVKEHPVYKKYGESVEISGYVFDLSSGKLIEVAAPNPEAFN</sequence>
<comment type="caution">
    <text evidence="8">The sequence shown here is derived from an EMBL/GenBank/DDBJ whole genome shotgun (WGS) entry which is preliminary data.</text>
</comment>
<evidence type="ECO:0000313" key="8">
    <source>
        <dbReference type="EMBL" id="MDP5276670.1"/>
    </source>
</evidence>
<keyword evidence="4" id="KW-0479">Metal-binding</keyword>
<comment type="catalytic activity">
    <reaction evidence="7">
        <text>hydrogencarbonate + H(+) = CO2 + H2O</text>
        <dbReference type="Rhea" id="RHEA:10748"/>
        <dbReference type="ChEBI" id="CHEBI:15377"/>
        <dbReference type="ChEBI" id="CHEBI:15378"/>
        <dbReference type="ChEBI" id="CHEBI:16526"/>
        <dbReference type="ChEBI" id="CHEBI:17544"/>
        <dbReference type="EC" id="4.2.1.1"/>
    </reaction>
</comment>
<gene>
    <name evidence="8" type="ORF">Q5Y73_21485</name>
</gene>